<feature type="chain" id="PRO_5035253091" description="histidine kinase" evidence="7">
    <location>
        <begin position="23"/>
        <end position="822"/>
    </location>
</feature>
<dbReference type="PROSITE" id="PS50112">
    <property type="entry name" value="PAS"/>
    <property type="match status" value="1"/>
</dbReference>
<feature type="domain" description="PAS" evidence="9">
    <location>
        <begin position="36"/>
        <end position="107"/>
    </location>
</feature>
<keyword evidence="5" id="KW-0418">Kinase</keyword>
<dbReference type="InterPro" id="IPR005467">
    <property type="entry name" value="His_kinase_dom"/>
</dbReference>
<sequence length="822" mass="88527">MEPVGVAAVALASALAGAMAGAAALRLSARQAAARERAAAARLVESAPVGLWYLDGPRGRRWMNPGAAALLGLAEGGDAAPAVVLALIEPTDRRTLSEDIDALLGEGRPFERRVATADGSRHFHLTGRRVADDSVIWFVDWAETARLTAEVESVTSRLRARTGVIDALPWPVWWRDPAADPLLAGCNRAYAALMETDPHRVLAEAIELGGARGVDLARRAARTGVAQSESLHVVSGGERRLIDLTESPNSQDPGGLVGYARDVSAIEAMQETLGEHIAAHGEVLERLGAAIAIYAADRRMTFYNSAFVSMWGLPPDRLDQSPLLGEVLEMKRERRVLPEMVDFPAFKRQRDRLFTSLIEPQEELLHLPDERTVRLSVSPHPQGGLLFVYEDVTDRVALERSHNTLTAVQRLTLDSLYEGVAVFGTDGRLRLFNDAFARLFSLEPAWLARQPHVGEIADASRMQLPDVGDWEREKSRIVLAVSEPKARQGRMDTKDGRTIDFAYVPLPDGQCLLLYFDVTDTVRVERALKERNAALENADLLKSQFISSISYELRSPLNAILGFTELLREELFGPLNDRQREQVGHIHAASQDLAGLINDVLDLAALQAGYLAIERRPAALRSLLDETVSGASGDVERRGVILDYHVDGSLGTVVGDERRLRQAIGRVLSSAIAYTPAGAHVAVSGGSEEGEDAARITITDPGHGLVASDGLFEPSGARQEPAGRMTGAGVGLALCKNIIELHGGVLTVEMATEDEVGRITMLLPTRGVDDEGPGKGRGSAARSRDDQPPAGAGRPAPRSIARATRGSAPVAANVNSGPDDHT</sequence>
<dbReference type="SUPFAM" id="SSF47384">
    <property type="entry name" value="Homodimeric domain of signal transducing histidine kinase"/>
    <property type="match status" value="1"/>
</dbReference>
<evidence type="ECO:0000259" key="9">
    <source>
        <dbReference type="PROSITE" id="PS50112"/>
    </source>
</evidence>
<dbReference type="Proteomes" id="UP000672602">
    <property type="component" value="Unassembled WGS sequence"/>
</dbReference>
<dbReference type="GO" id="GO:0000155">
    <property type="term" value="F:phosphorelay sensor kinase activity"/>
    <property type="evidence" value="ECO:0007669"/>
    <property type="project" value="InterPro"/>
</dbReference>
<comment type="caution">
    <text evidence="10">The sequence shown here is derived from an EMBL/GenBank/DDBJ whole genome shotgun (WGS) entry which is preliminary data.</text>
</comment>
<evidence type="ECO:0000256" key="1">
    <source>
        <dbReference type="ARBA" id="ARBA00000085"/>
    </source>
</evidence>
<dbReference type="Gene3D" id="1.10.287.130">
    <property type="match status" value="1"/>
</dbReference>
<dbReference type="AlphaFoldDB" id="A0A8J7V421"/>
<proteinExistence type="predicted"/>
<dbReference type="InterPro" id="IPR003661">
    <property type="entry name" value="HisK_dim/P_dom"/>
</dbReference>
<organism evidence="10 11">
    <name type="scientific">Marivibrio halodurans</name>
    <dbReference type="NCBI Taxonomy" id="2039722"/>
    <lineage>
        <taxon>Bacteria</taxon>
        <taxon>Pseudomonadati</taxon>
        <taxon>Pseudomonadota</taxon>
        <taxon>Alphaproteobacteria</taxon>
        <taxon>Rhodospirillales</taxon>
        <taxon>Rhodospirillaceae</taxon>
        <taxon>Marivibrio</taxon>
    </lineage>
</organism>
<dbReference type="Pfam" id="PF12860">
    <property type="entry name" value="PAS_7"/>
    <property type="match status" value="2"/>
</dbReference>
<reference evidence="10" key="1">
    <citation type="submission" date="2021-04" db="EMBL/GenBank/DDBJ databases">
        <authorList>
            <person name="Zhang D.-C."/>
        </authorList>
    </citation>
    <scope>NUCLEOTIDE SEQUENCE</scope>
    <source>
        <strain evidence="10">CGMCC 1.15697</strain>
    </source>
</reference>
<dbReference type="Pfam" id="PF00512">
    <property type="entry name" value="HisKA"/>
    <property type="match status" value="1"/>
</dbReference>
<dbReference type="InterPro" id="IPR036890">
    <property type="entry name" value="HATPase_C_sf"/>
</dbReference>
<dbReference type="SMART" id="SM00388">
    <property type="entry name" value="HisKA"/>
    <property type="match status" value="1"/>
</dbReference>
<evidence type="ECO:0000256" key="3">
    <source>
        <dbReference type="ARBA" id="ARBA00022553"/>
    </source>
</evidence>
<keyword evidence="7" id="KW-0732">Signal</keyword>
<evidence type="ECO:0000256" key="7">
    <source>
        <dbReference type="SAM" id="SignalP"/>
    </source>
</evidence>
<dbReference type="InterPro" id="IPR004358">
    <property type="entry name" value="Sig_transdc_His_kin-like_C"/>
</dbReference>
<dbReference type="PANTHER" id="PTHR43047:SF72">
    <property type="entry name" value="OSMOSENSING HISTIDINE PROTEIN KINASE SLN1"/>
    <property type="match status" value="1"/>
</dbReference>
<dbReference type="SMART" id="SM00387">
    <property type="entry name" value="HATPase_c"/>
    <property type="match status" value="1"/>
</dbReference>
<feature type="signal peptide" evidence="7">
    <location>
        <begin position="1"/>
        <end position="22"/>
    </location>
</feature>
<dbReference type="SUPFAM" id="SSF55785">
    <property type="entry name" value="PYP-like sensor domain (PAS domain)"/>
    <property type="match status" value="3"/>
</dbReference>
<evidence type="ECO:0000256" key="5">
    <source>
        <dbReference type="ARBA" id="ARBA00022777"/>
    </source>
</evidence>
<dbReference type="Gene3D" id="3.30.565.10">
    <property type="entry name" value="Histidine kinase-like ATPase, C-terminal domain"/>
    <property type="match status" value="1"/>
</dbReference>
<accession>A0A8J7V421</accession>
<comment type="catalytic activity">
    <reaction evidence="1">
        <text>ATP + protein L-histidine = ADP + protein N-phospho-L-histidine.</text>
        <dbReference type="EC" id="2.7.13.3"/>
    </reaction>
</comment>
<protein>
    <recommendedName>
        <fullName evidence="2">histidine kinase</fullName>
        <ecNumber evidence="2">2.7.13.3</ecNumber>
    </recommendedName>
</protein>
<dbReference type="InterPro" id="IPR000014">
    <property type="entry name" value="PAS"/>
</dbReference>
<evidence type="ECO:0000313" key="11">
    <source>
        <dbReference type="Proteomes" id="UP000672602"/>
    </source>
</evidence>
<name>A0A8J7V421_9PROT</name>
<dbReference type="SUPFAM" id="SSF55874">
    <property type="entry name" value="ATPase domain of HSP90 chaperone/DNA topoisomerase II/histidine kinase"/>
    <property type="match status" value="1"/>
</dbReference>
<feature type="compositionally biased region" description="Low complexity" evidence="6">
    <location>
        <begin position="788"/>
        <end position="803"/>
    </location>
</feature>
<evidence type="ECO:0000313" key="10">
    <source>
        <dbReference type="EMBL" id="MBP5858627.1"/>
    </source>
</evidence>
<dbReference type="EMBL" id="JAGMWN010000009">
    <property type="protein sequence ID" value="MBP5858627.1"/>
    <property type="molecule type" value="Genomic_DNA"/>
</dbReference>
<evidence type="ECO:0000256" key="6">
    <source>
        <dbReference type="SAM" id="MobiDB-lite"/>
    </source>
</evidence>
<dbReference type="SMART" id="SM00091">
    <property type="entry name" value="PAS"/>
    <property type="match status" value="3"/>
</dbReference>
<dbReference type="Pfam" id="PF02518">
    <property type="entry name" value="HATPase_c"/>
    <property type="match status" value="1"/>
</dbReference>
<dbReference type="Gene3D" id="3.30.450.20">
    <property type="entry name" value="PAS domain"/>
    <property type="match status" value="3"/>
</dbReference>
<dbReference type="GO" id="GO:0009927">
    <property type="term" value="F:histidine phosphotransfer kinase activity"/>
    <property type="evidence" value="ECO:0007669"/>
    <property type="project" value="TreeGrafter"/>
</dbReference>
<gene>
    <name evidence="10" type="ORF">KAJ83_16525</name>
</gene>
<dbReference type="CDD" id="cd00082">
    <property type="entry name" value="HisKA"/>
    <property type="match status" value="1"/>
</dbReference>
<dbReference type="Pfam" id="PF13188">
    <property type="entry name" value="PAS_8"/>
    <property type="match status" value="1"/>
</dbReference>
<dbReference type="PANTHER" id="PTHR43047">
    <property type="entry name" value="TWO-COMPONENT HISTIDINE PROTEIN KINASE"/>
    <property type="match status" value="1"/>
</dbReference>
<keyword evidence="4" id="KW-0808">Transferase</keyword>
<dbReference type="PRINTS" id="PR00344">
    <property type="entry name" value="BCTRLSENSOR"/>
</dbReference>
<dbReference type="InterPro" id="IPR035965">
    <property type="entry name" value="PAS-like_dom_sf"/>
</dbReference>
<dbReference type="GO" id="GO:0005886">
    <property type="term" value="C:plasma membrane"/>
    <property type="evidence" value="ECO:0007669"/>
    <property type="project" value="TreeGrafter"/>
</dbReference>
<keyword evidence="11" id="KW-1185">Reference proteome</keyword>
<dbReference type="EC" id="2.7.13.3" evidence="2"/>
<evidence type="ECO:0000256" key="4">
    <source>
        <dbReference type="ARBA" id="ARBA00022679"/>
    </source>
</evidence>
<feature type="domain" description="Histidine kinase" evidence="8">
    <location>
        <begin position="548"/>
        <end position="767"/>
    </location>
</feature>
<dbReference type="PROSITE" id="PS50109">
    <property type="entry name" value="HIS_KIN"/>
    <property type="match status" value="1"/>
</dbReference>
<feature type="region of interest" description="Disordered" evidence="6">
    <location>
        <begin position="765"/>
        <end position="822"/>
    </location>
</feature>
<keyword evidence="3" id="KW-0597">Phosphoprotein</keyword>
<dbReference type="InterPro" id="IPR036097">
    <property type="entry name" value="HisK_dim/P_sf"/>
</dbReference>
<dbReference type="RefSeq" id="WP_210683216.1">
    <property type="nucleotide sequence ID" value="NZ_JAGMWN010000009.1"/>
</dbReference>
<evidence type="ECO:0000256" key="2">
    <source>
        <dbReference type="ARBA" id="ARBA00012438"/>
    </source>
</evidence>
<dbReference type="InterPro" id="IPR003594">
    <property type="entry name" value="HATPase_dom"/>
</dbReference>
<evidence type="ECO:0000259" key="8">
    <source>
        <dbReference type="PROSITE" id="PS50109"/>
    </source>
</evidence>